<proteinExistence type="predicted"/>
<evidence type="ECO:0000313" key="3">
    <source>
        <dbReference type="EMBL" id="RUT09011.1"/>
    </source>
</evidence>
<name>A0A433VSF3_9CYAN</name>
<dbReference type="AlphaFoldDB" id="A0A433VSF3"/>
<dbReference type="Proteomes" id="UP000271624">
    <property type="component" value="Unassembled WGS sequence"/>
</dbReference>
<feature type="domain" description="SH3b" evidence="2">
    <location>
        <begin position="57"/>
        <end position="107"/>
    </location>
</feature>
<gene>
    <name evidence="3" type="ORF">DSM106972_010640</name>
</gene>
<evidence type="ECO:0000256" key="1">
    <source>
        <dbReference type="SAM" id="SignalP"/>
    </source>
</evidence>
<keyword evidence="4" id="KW-1185">Reference proteome</keyword>
<keyword evidence="1" id="KW-0732">Signal</keyword>
<accession>A0A433VSF3</accession>
<dbReference type="Gene3D" id="2.30.30.40">
    <property type="entry name" value="SH3 Domains"/>
    <property type="match status" value="1"/>
</dbReference>
<feature type="signal peptide" evidence="1">
    <location>
        <begin position="1"/>
        <end position="27"/>
    </location>
</feature>
<organism evidence="3 4">
    <name type="scientific">Dulcicalothrix desertica PCC 7102</name>
    <dbReference type="NCBI Taxonomy" id="232991"/>
    <lineage>
        <taxon>Bacteria</taxon>
        <taxon>Bacillati</taxon>
        <taxon>Cyanobacteriota</taxon>
        <taxon>Cyanophyceae</taxon>
        <taxon>Nostocales</taxon>
        <taxon>Calotrichaceae</taxon>
        <taxon>Dulcicalothrix</taxon>
    </lineage>
</organism>
<dbReference type="EMBL" id="RSCL01000002">
    <property type="protein sequence ID" value="RUT09011.1"/>
    <property type="molecule type" value="Genomic_DNA"/>
</dbReference>
<reference evidence="3" key="1">
    <citation type="submission" date="2018-12" db="EMBL/GenBank/DDBJ databases">
        <authorList>
            <person name="Will S."/>
            <person name="Neumann-Schaal M."/>
            <person name="Henke P."/>
        </authorList>
    </citation>
    <scope>NUCLEOTIDE SEQUENCE</scope>
    <source>
        <strain evidence="3">PCC 7102</strain>
    </source>
</reference>
<feature type="chain" id="PRO_5030092598" description="SH3b domain-containing protein" evidence="1">
    <location>
        <begin position="28"/>
        <end position="111"/>
    </location>
</feature>
<dbReference type="Pfam" id="PF08239">
    <property type="entry name" value="SH3_3"/>
    <property type="match status" value="1"/>
</dbReference>
<evidence type="ECO:0000313" key="4">
    <source>
        <dbReference type="Proteomes" id="UP000271624"/>
    </source>
</evidence>
<comment type="caution">
    <text evidence="3">The sequence shown here is derived from an EMBL/GenBank/DDBJ whole genome shotgun (WGS) entry which is preliminary data.</text>
</comment>
<reference evidence="3" key="2">
    <citation type="journal article" date="2019" name="Genome Biol. Evol.">
        <title>Day and night: Metabolic profiles and evolutionary relationships of six axenic non-marine cyanobacteria.</title>
        <authorList>
            <person name="Will S.E."/>
            <person name="Henke P."/>
            <person name="Boedeker C."/>
            <person name="Huang S."/>
            <person name="Brinkmann H."/>
            <person name="Rohde M."/>
            <person name="Jarek M."/>
            <person name="Friedl T."/>
            <person name="Seufert S."/>
            <person name="Schumacher M."/>
            <person name="Overmann J."/>
            <person name="Neumann-Schaal M."/>
            <person name="Petersen J."/>
        </authorList>
    </citation>
    <scope>NUCLEOTIDE SEQUENCE [LARGE SCALE GENOMIC DNA]</scope>
    <source>
        <strain evidence="3">PCC 7102</strain>
    </source>
</reference>
<dbReference type="OrthoDB" id="9816009at2"/>
<dbReference type="InterPro" id="IPR003646">
    <property type="entry name" value="SH3-like_bac-type"/>
</dbReference>
<evidence type="ECO:0000259" key="2">
    <source>
        <dbReference type="Pfam" id="PF08239"/>
    </source>
</evidence>
<protein>
    <recommendedName>
        <fullName evidence="2">SH3b domain-containing protein</fullName>
    </recommendedName>
</protein>
<dbReference type="RefSeq" id="WP_127079584.1">
    <property type="nucleotide sequence ID" value="NZ_RSCL01000002.1"/>
</dbReference>
<sequence>MFNFNKKLTAIAFSTLIATGGTLPVVAAQAQTPAEKLCRLRPGINPVCTVLVTARVGVNIRSGPGSNYKKIGTIPYQYDVNVRVRKSSRDWVKLADAPGWIHSKHLQMAGD</sequence>